<dbReference type="STRING" id="1338011.BD94_0015"/>
<protein>
    <submittedName>
        <fullName evidence="1">Uncharacterized protein</fullName>
    </submittedName>
</protein>
<proteinExistence type="predicted"/>
<accession>A0A077EE72</accession>
<gene>
    <name evidence="1" type="ORF">BD94_0015</name>
</gene>
<evidence type="ECO:0000313" key="2">
    <source>
        <dbReference type="Proteomes" id="UP000028933"/>
    </source>
</evidence>
<organism evidence="1 2">
    <name type="scientific">Elizabethkingia anophelis NUHP1</name>
    <dbReference type="NCBI Taxonomy" id="1338011"/>
    <lineage>
        <taxon>Bacteria</taxon>
        <taxon>Pseudomonadati</taxon>
        <taxon>Bacteroidota</taxon>
        <taxon>Flavobacteriia</taxon>
        <taxon>Flavobacteriales</taxon>
        <taxon>Weeksellaceae</taxon>
        <taxon>Elizabethkingia</taxon>
    </lineage>
</organism>
<reference evidence="1" key="1">
    <citation type="journal article" date="2013" name="Lancet">
        <title>First case of E anophelis outbreak in an intensive-care unit.</title>
        <authorList>
            <person name="Teo J."/>
            <person name="Tan S.Y."/>
            <person name="Tay M."/>
            <person name="Ding Y."/>
            <person name="Kjelleberg S."/>
            <person name="Givskov M."/>
            <person name="Lin R.T."/>
            <person name="Yang L."/>
        </authorList>
    </citation>
    <scope>NUCLEOTIDE SEQUENCE [LARGE SCALE GENOMIC DNA]</scope>
    <source>
        <strain evidence="1">NUHP1</strain>
    </source>
</reference>
<dbReference type="EMBL" id="CP007547">
    <property type="protein sequence ID" value="AIL43790.1"/>
    <property type="molecule type" value="Genomic_DNA"/>
</dbReference>
<dbReference type="KEGG" id="eao:BD94_0015"/>
<name>A0A077EE72_9FLAO</name>
<dbReference type="HOGENOM" id="CLU_3269375_0_0_10"/>
<sequence>MIYEHPQFLSQPPLFFLLKFFEKIFHTLKQAKSRRAPITIY</sequence>
<dbReference type="Proteomes" id="UP000028933">
    <property type="component" value="Chromosome"/>
</dbReference>
<evidence type="ECO:0000313" key="1">
    <source>
        <dbReference type="EMBL" id="AIL43790.1"/>
    </source>
</evidence>
<dbReference type="AlphaFoldDB" id="A0A077EE72"/>
<reference evidence="1" key="2">
    <citation type="journal article" date="2015" name="Genome Biol. Evol.">
        <title>Complete Genome Sequence and Transcriptomic Analysis of the Novel Pathogen Elizabethkingia anophelis in Response to Oxidative Stress.</title>
        <authorList>
            <person name="Li Y."/>
            <person name="Liu Y."/>
            <person name="Chew S.C."/>
            <person name="Tay M."/>
            <person name="Salido M.M."/>
            <person name="Teo J."/>
            <person name="Lauro F.M."/>
            <person name="Givskov M."/>
            <person name="Yang L."/>
        </authorList>
    </citation>
    <scope>NUCLEOTIDE SEQUENCE</scope>
    <source>
        <strain evidence="1">NUHP1</strain>
    </source>
</reference>